<dbReference type="EMBL" id="FWXV01000006">
    <property type="protein sequence ID" value="SMD20375.1"/>
    <property type="molecule type" value="Genomic_DNA"/>
</dbReference>
<evidence type="ECO:0000313" key="3">
    <source>
        <dbReference type="Proteomes" id="UP000192674"/>
    </source>
</evidence>
<evidence type="ECO:0000313" key="2">
    <source>
        <dbReference type="EMBL" id="SMD20375.1"/>
    </source>
</evidence>
<keyword evidence="3" id="KW-1185">Reference proteome</keyword>
<gene>
    <name evidence="2" type="ORF">SAMN05661093_06398</name>
</gene>
<sequence length="68" mass="6918">MNLILSLQGLEVEPADAKPDPGAGACGSCSGNTGGAGHHQHPAYRPSGTGYPASQIESDDYIYSSELA</sequence>
<organism evidence="2 3">
    <name type="scientific">Kibdelosporangium aridum</name>
    <dbReference type="NCBI Taxonomy" id="2030"/>
    <lineage>
        <taxon>Bacteria</taxon>
        <taxon>Bacillati</taxon>
        <taxon>Actinomycetota</taxon>
        <taxon>Actinomycetes</taxon>
        <taxon>Pseudonocardiales</taxon>
        <taxon>Pseudonocardiaceae</taxon>
        <taxon>Kibdelosporangium</taxon>
    </lineage>
</organism>
<dbReference type="AlphaFoldDB" id="A0A1W2FE98"/>
<accession>A0A1W2FE98</accession>
<evidence type="ECO:0000256" key="1">
    <source>
        <dbReference type="SAM" id="MobiDB-lite"/>
    </source>
</evidence>
<proteinExistence type="predicted"/>
<dbReference type="OrthoDB" id="9892250at2"/>
<dbReference type="Proteomes" id="UP000192674">
    <property type="component" value="Unassembled WGS sequence"/>
</dbReference>
<feature type="region of interest" description="Disordered" evidence="1">
    <location>
        <begin position="14"/>
        <end position="56"/>
    </location>
</feature>
<reference evidence="2 3" key="1">
    <citation type="submission" date="2017-04" db="EMBL/GenBank/DDBJ databases">
        <authorList>
            <person name="Afonso C.L."/>
            <person name="Miller P.J."/>
            <person name="Scott M.A."/>
            <person name="Spackman E."/>
            <person name="Goraichik I."/>
            <person name="Dimitrov K.M."/>
            <person name="Suarez D.L."/>
            <person name="Swayne D.E."/>
        </authorList>
    </citation>
    <scope>NUCLEOTIDE SEQUENCE [LARGE SCALE GENOMIC DNA]</scope>
    <source>
        <strain evidence="2 3">DSM 43828</strain>
    </source>
</reference>
<dbReference type="RefSeq" id="WP_033384922.1">
    <property type="nucleotide sequence ID" value="NZ_FWXV01000006.1"/>
</dbReference>
<protein>
    <submittedName>
        <fullName evidence="2">Uncharacterized protein</fullName>
    </submittedName>
</protein>
<name>A0A1W2FE98_KIBAR</name>